<dbReference type="InterPro" id="IPR009380">
    <property type="entry name" value="DUF1036"/>
</dbReference>
<feature type="signal peptide" evidence="1">
    <location>
        <begin position="1"/>
        <end position="33"/>
    </location>
</feature>
<keyword evidence="3" id="KW-1185">Reference proteome</keyword>
<dbReference type="Pfam" id="PF06282">
    <property type="entry name" value="DUF1036"/>
    <property type="match status" value="1"/>
</dbReference>
<protein>
    <submittedName>
        <fullName evidence="2">Putative membrane protein</fullName>
    </submittedName>
</protein>
<dbReference type="EMBL" id="QXDF01000001">
    <property type="protein sequence ID" value="RIA56700.1"/>
    <property type="molecule type" value="Genomic_DNA"/>
</dbReference>
<sequence length="146" mass="16240">MTERASDRTNCCKTVFAAALALGLSAFAPSAQADLKLCNMTSSRIGVAIGYKDTDGWVSEGWWNVAAQDCEILLKGDLIARFYYVHAVDYDRGGEWSGEAFMCTDDKAFTIRGVQDCEERGYARTGFFEVDTKEEADWTIRMTDAE</sequence>
<proteinExistence type="predicted"/>
<dbReference type="Proteomes" id="UP000266273">
    <property type="component" value="Unassembled WGS sequence"/>
</dbReference>
<accession>A0A397Q5E5</accession>
<evidence type="ECO:0000256" key="1">
    <source>
        <dbReference type="SAM" id="SignalP"/>
    </source>
</evidence>
<name>A0A397Q5E5_9HYPH</name>
<dbReference type="AlphaFoldDB" id="A0A397Q5E5"/>
<comment type="caution">
    <text evidence="2">The sequence shown here is derived from an EMBL/GenBank/DDBJ whole genome shotgun (WGS) entry which is preliminary data.</text>
</comment>
<organism evidence="2 3">
    <name type="scientific">Dichotomicrobium thermohalophilum</name>
    <dbReference type="NCBI Taxonomy" id="933063"/>
    <lineage>
        <taxon>Bacteria</taxon>
        <taxon>Pseudomonadati</taxon>
        <taxon>Pseudomonadota</taxon>
        <taxon>Alphaproteobacteria</taxon>
        <taxon>Hyphomicrobiales</taxon>
        <taxon>Hyphomicrobiaceae</taxon>
        <taxon>Dichotomicrobium</taxon>
    </lineage>
</organism>
<keyword evidence="1" id="KW-0732">Signal</keyword>
<dbReference type="RefSeq" id="WP_119061467.1">
    <property type="nucleotide sequence ID" value="NZ_QXDF01000001.1"/>
</dbReference>
<reference evidence="2 3" key="1">
    <citation type="submission" date="2018-08" db="EMBL/GenBank/DDBJ databases">
        <title>Genomic Encyclopedia of Archaeal and Bacterial Type Strains, Phase II (KMG-II): from individual species to whole genera.</title>
        <authorList>
            <person name="Goeker M."/>
        </authorList>
    </citation>
    <scope>NUCLEOTIDE SEQUENCE [LARGE SCALE GENOMIC DNA]</scope>
    <source>
        <strain evidence="2 3">DSM 5002</strain>
    </source>
</reference>
<gene>
    <name evidence="2" type="ORF">BXY53_1807</name>
</gene>
<evidence type="ECO:0000313" key="3">
    <source>
        <dbReference type="Proteomes" id="UP000266273"/>
    </source>
</evidence>
<dbReference type="OrthoDB" id="9806840at2"/>
<evidence type="ECO:0000313" key="2">
    <source>
        <dbReference type="EMBL" id="RIA56700.1"/>
    </source>
</evidence>
<feature type="chain" id="PRO_5017296699" evidence="1">
    <location>
        <begin position="34"/>
        <end position="146"/>
    </location>
</feature>